<dbReference type="Proteomes" id="UP000468668">
    <property type="component" value="Unassembled WGS sequence"/>
</dbReference>
<dbReference type="NCBIfam" id="TIGR00519">
    <property type="entry name" value="asnASE_I"/>
    <property type="match status" value="1"/>
</dbReference>
<feature type="binding site" evidence="6">
    <location>
        <begin position="87"/>
        <end position="88"/>
    </location>
    <ligand>
        <name>substrate</name>
    </ligand>
</feature>
<dbReference type="EC" id="3.5.1.1" evidence="2"/>
<dbReference type="Gene3D" id="3.40.50.40">
    <property type="match status" value="1"/>
</dbReference>
<keyword evidence="3" id="KW-0378">Hydrolase</keyword>
<dbReference type="InterPro" id="IPR027473">
    <property type="entry name" value="L-asparaginase_C"/>
</dbReference>
<dbReference type="CDD" id="cd08963">
    <property type="entry name" value="L-asparaginase_I"/>
    <property type="match status" value="1"/>
</dbReference>
<feature type="domain" description="Asparaginase/glutaminase C-terminal" evidence="10">
    <location>
        <begin position="216"/>
        <end position="335"/>
    </location>
</feature>
<dbReference type="OrthoDB" id="9788068at2"/>
<evidence type="ECO:0000256" key="5">
    <source>
        <dbReference type="PIRSR" id="PIRSR001220-1"/>
    </source>
</evidence>
<dbReference type="SMART" id="SM00870">
    <property type="entry name" value="Asparaginase"/>
    <property type="match status" value="1"/>
</dbReference>
<name>A0A6N6NQ66_9ACTN</name>
<dbReference type="InterPro" id="IPR020827">
    <property type="entry name" value="Asparaginase/glutaminase_AS1"/>
</dbReference>
<dbReference type="EMBL" id="WAJR01000005">
    <property type="protein sequence ID" value="KAB1641587.1"/>
    <property type="molecule type" value="Genomic_DNA"/>
</dbReference>
<dbReference type="InterPro" id="IPR006033">
    <property type="entry name" value="AsnA_fam"/>
</dbReference>
<dbReference type="SUPFAM" id="SSF53774">
    <property type="entry name" value="Glutaminase/Asparaginase"/>
    <property type="match status" value="1"/>
</dbReference>
<dbReference type="GO" id="GO:0004067">
    <property type="term" value="F:asparaginase activity"/>
    <property type="evidence" value="ECO:0007669"/>
    <property type="project" value="UniProtKB-UniRule"/>
</dbReference>
<dbReference type="InterPro" id="IPR037152">
    <property type="entry name" value="L-asparaginase_N_sf"/>
</dbReference>
<dbReference type="PIRSF" id="PIRSF500176">
    <property type="entry name" value="L_ASNase"/>
    <property type="match status" value="1"/>
</dbReference>
<dbReference type="InterPro" id="IPR036152">
    <property type="entry name" value="Asp/glu_Ase-like_sf"/>
</dbReference>
<dbReference type="PIRSF" id="PIRSF001220">
    <property type="entry name" value="L-ASNase_gatD"/>
    <property type="match status" value="1"/>
</dbReference>
<comment type="caution">
    <text evidence="11">The sequence shown here is derived from an EMBL/GenBank/DDBJ whole genome shotgun (WGS) entry which is preliminary data.</text>
</comment>
<dbReference type="InterPro" id="IPR027474">
    <property type="entry name" value="L-asparaginase_N"/>
</dbReference>
<evidence type="ECO:0000256" key="3">
    <source>
        <dbReference type="ARBA" id="ARBA00022801"/>
    </source>
</evidence>
<dbReference type="InterPro" id="IPR006034">
    <property type="entry name" value="Asparaginase/glutaminase-like"/>
</dbReference>
<dbReference type="InterPro" id="IPR040919">
    <property type="entry name" value="Asparaginase_C"/>
</dbReference>
<evidence type="ECO:0000256" key="6">
    <source>
        <dbReference type="PIRSR" id="PIRSR001220-2"/>
    </source>
</evidence>
<evidence type="ECO:0000259" key="9">
    <source>
        <dbReference type="Pfam" id="PF00710"/>
    </source>
</evidence>
<dbReference type="GO" id="GO:0006520">
    <property type="term" value="P:amino acid metabolic process"/>
    <property type="evidence" value="ECO:0007669"/>
    <property type="project" value="InterPro"/>
</dbReference>
<organism evidence="11 12">
    <name type="scientific">Ellagibacter isourolithinifaciens</name>
    <dbReference type="NCBI Taxonomy" id="2137581"/>
    <lineage>
        <taxon>Bacteria</taxon>
        <taxon>Bacillati</taxon>
        <taxon>Actinomycetota</taxon>
        <taxon>Coriobacteriia</taxon>
        <taxon>Eggerthellales</taxon>
        <taxon>Eggerthellaceae</taxon>
        <taxon>Ellagibacter</taxon>
    </lineage>
</organism>
<dbReference type="SFLD" id="SFLDS00057">
    <property type="entry name" value="Glutaminase/Asparaginase"/>
    <property type="match status" value="1"/>
</dbReference>
<gene>
    <name evidence="11" type="ORF">F8C90_03550</name>
</gene>
<dbReference type="PROSITE" id="PS00917">
    <property type="entry name" value="ASN_GLN_ASE_2"/>
    <property type="match status" value="1"/>
</dbReference>
<comment type="similarity">
    <text evidence="1">Belongs to the asparaginase 1 family.</text>
</comment>
<evidence type="ECO:0000313" key="12">
    <source>
        <dbReference type="Proteomes" id="UP000468668"/>
    </source>
</evidence>
<protein>
    <recommendedName>
        <fullName evidence="2">asparaginase</fullName>
        <ecNumber evidence="2">3.5.1.1</ecNumber>
    </recommendedName>
</protein>
<dbReference type="PROSITE" id="PS51732">
    <property type="entry name" value="ASN_GLN_ASE_3"/>
    <property type="match status" value="1"/>
</dbReference>
<feature type="domain" description="L-asparaginase N-terminal" evidence="9">
    <location>
        <begin position="5"/>
        <end position="184"/>
    </location>
</feature>
<evidence type="ECO:0000256" key="4">
    <source>
        <dbReference type="ARBA" id="ARBA00049366"/>
    </source>
</evidence>
<reference evidence="11 12" key="1">
    <citation type="submission" date="2019-09" db="EMBL/GenBank/DDBJ databases">
        <title>Whole genome shotgun sequencing (WGS) of Ellagibacter isourolithinifaciens DSM 104140(T) and Adlercreutzia muris DSM 29508(T).</title>
        <authorList>
            <person name="Stoll D.A."/>
            <person name="Danylec N."/>
            <person name="Huch M."/>
        </authorList>
    </citation>
    <scope>NUCLEOTIDE SEQUENCE [LARGE SCALE GENOMIC DNA]</scope>
    <source>
        <strain evidence="11 12">DSM 104140</strain>
    </source>
</reference>
<dbReference type="PRINTS" id="PR00139">
    <property type="entry name" value="ASNGLNASE"/>
</dbReference>
<evidence type="ECO:0000313" key="11">
    <source>
        <dbReference type="EMBL" id="KAB1641587.1"/>
    </source>
</evidence>
<evidence type="ECO:0000259" key="10">
    <source>
        <dbReference type="Pfam" id="PF17763"/>
    </source>
</evidence>
<dbReference type="AlphaFoldDB" id="A0A6N6NQ66"/>
<dbReference type="PROSITE" id="PS00144">
    <property type="entry name" value="ASN_GLN_ASE_1"/>
    <property type="match status" value="1"/>
</dbReference>
<dbReference type="PANTHER" id="PTHR11707:SF28">
    <property type="entry name" value="60 KDA LYSOPHOSPHOLIPASE"/>
    <property type="match status" value="1"/>
</dbReference>
<proteinExistence type="inferred from homology"/>
<dbReference type="PANTHER" id="PTHR11707">
    <property type="entry name" value="L-ASPARAGINASE"/>
    <property type="match status" value="1"/>
</dbReference>
<dbReference type="GeneID" id="98657479"/>
<dbReference type="Pfam" id="PF17763">
    <property type="entry name" value="Asparaginase_C"/>
    <property type="match status" value="1"/>
</dbReference>
<feature type="binding site" evidence="6">
    <location>
        <position position="56"/>
    </location>
    <ligand>
        <name>substrate</name>
    </ligand>
</feature>
<dbReference type="FunFam" id="3.40.50.1170:FF:000001">
    <property type="entry name" value="L-asparaginase 2"/>
    <property type="match status" value="1"/>
</dbReference>
<keyword evidence="12" id="KW-1185">Reference proteome</keyword>
<evidence type="ECO:0000256" key="2">
    <source>
        <dbReference type="ARBA" id="ARBA00012920"/>
    </source>
</evidence>
<dbReference type="Gene3D" id="3.40.50.1170">
    <property type="entry name" value="L-asparaginase, N-terminal domain"/>
    <property type="match status" value="1"/>
</dbReference>
<dbReference type="RefSeq" id="WP_158049076.1">
    <property type="nucleotide sequence ID" value="NZ_WAJR01000005.1"/>
</dbReference>
<comment type="catalytic activity">
    <reaction evidence="4">
        <text>L-asparagine + H2O = L-aspartate + NH4(+)</text>
        <dbReference type="Rhea" id="RHEA:21016"/>
        <dbReference type="ChEBI" id="CHEBI:15377"/>
        <dbReference type="ChEBI" id="CHEBI:28938"/>
        <dbReference type="ChEBI" id="CHEBI:29991"/>
        <dbReference type="ChEBI" id="CHEBI:58048"/>
        <dbReference type="EC" id="3.5.1.1"/>
    </reaction>
</comment>
<feature type="active site" description="O-isoaspartyl threonine intermediate" evidence="5">
    <location>
        <position position="14"/>
    </location>
</feature>
<dbReference type="InterPro" id="IPR041725">
    <property type="entry name" value="L-asparaginase_I"/>
</dbReference>
<dbReference type="InterPro" id="IPR027475">
    <property type="entry name" value="Asparaginase/glutaminase_AS2"/>
</dbReference>
<evidence type="ECO:0000256" key="1">
    <source>
        <dbReference type="ARBA" id="ARBA00010518"/>
    </source>
</evidence>
<evidence type="ECO:0000256" key="8">
    <source>
        <dbReference type="PROSITE-ProRule" id="PRU10100"/>
    </source>
</evidence>
<accession>A0A6N6NQ66</accession>
<dbReference type="Pfam" id="PF00710">
    <property type="entry name" value="Asparaginase"/>
    <property type="match status" value="1"/>
</dbReference>
<feature type="active site" evidence="7">
    <location>
        <position position="14"/>
    </location>
</feature>
<sequence>MTKKRILLVATGGTIASKEEGNGLSPALSGEELTRYVPEVADLATLDVKQAMNIDSTNMRPSDWLRVARTIMESYDDYDGFVVLHGTDTMAYTAAALSYLIQHSPKPIVLTGSQRPMASAFTDAKLNLYQSVLYATDDDARDVSIAFGGIVIAGTRARKQRTMSFNAFTSVNFPPLAYIRTDRIVRSAPFAHARKADGSRGHTADRPVVYDKLDPRVFALKLTPGLDSRIFSALAPSYDAVILETFGIGGIPEQGETGPCFQDAIYSWVDSGRIAVMTTQVPEEGLDLGVYEVGRAYANHPGILRGADMTPEAIVAKTMWALGQTRDVAEVEHLFNCEINHDRSPFE</sequence>
<evidence type="ECO:0000256" key="7">
    <source>
        <dbReference type="PROSITE-ProRule" id="PRU10099"/>
    </source>
</evidence>
<feature type="active site" evidence="8">
    <location>
        <position position="87"/>
    </location>
</feature>